<protein>
    <recommendedName>
        <fullName evidence="8">Bcr/CflA family efflux transporter</fullName>
    </recommendedName>
</protein>
<dbReference type="RefSeq" id="WP_112779778.1">
    <property type="nucleotide sequence ID" value="NZ_CABMNQ010000001.1"/>
</dbReference>
<dbReference type="GO" id="GO:0005886">
    <property type="term" value="C:plasma membrane"/>
    <property type="evidence" value="ECO:0007669"/>
    <property type="project" value="UniProtKB-SubCell"/>
</dbReference>
<dbReference type="NCBIfam" id="NF008314">
    <property type="entry name" value="PRK11102.1"/>
    <property type="match status" value="1"/>
</dbReference>
<dbReference type="InterPro" id="IPR011701">
    <property type="entry name" value="MFS"/>
</dbReference>
<feature type="domain" description="Major facilitator superfamily (MFS) profile" evidence="9">
    <location>
        <begin position="11"/>
        <end position="394"/>
    </location>
</feature>
<feature type="transmembrane region" description="Helical" evidence="8">
    <location>
        <begin position="313"/>
        <end position="332"/>
    </location>
</feature>
<keyword evidence="3 8" id="KW-0813">Transport</keyword>
<dbReference type="PANTHER" id="PTHR23502:SF132">
    <property type="entry name" value="POLYAMINE TRANSPORTER 2-RELATED"/>
    <property type="match status" value="1"/>
</dbReference>
<evidence type="ECO:0000256" key="8">
    <source>
        <dbReference type="RuleBase" id="RU365088"/>
    </source>
</evidence>
<dbReference type="FunFam" id="1.20.1720.10:FF:000005">
    <property type="entry name" value="Bcr/CflA family efflux transporter"/>
    <property type="match status" value="1"/>
</dbReference>
<dbReference type="EMBL" id="QMDH01000001">
    <property type="protein sequence ID" value="RAZ71985.1"/>
    <property type="molecule type" value="Genomic_DNA"/>
</dbReference>
<evidence type="ECO:0000256" key="5">
    <source>
        <dbReference type="ARBA" id="ARBA00022692"/>
    </source>
</evidence>
<keyword evidence="6 8" id="KW-1133">Transmembrane helix</keyword>
<sequence>MTTRPHSSFKIVFILGLLAMLMPLSIDMYLPALPVISAQFGVPAGSAQMTLSTYILGFALGQLFYGPMADSLGRKPVILGGTLVFAAAAVACALAQSIDQLIVMRFLHGLAAAAASVVINALMRDIYPKEEFSRMMSFVMLVTTIAPLVAPMAGGAVLAWFSWHVIFWILALAALLASAMIFFFIDETLPVERRQTFHIRTTMGNFASLFRHKRVLSYMLASGFSFAGMFSFLSAGPFVYIELNHVSPQHFGYYFALNIVFLFIMTIINSRFVRRVGALNMFRAGLWIQFVMAIWLVASAFLGVGFWALVVGVAAFVGCVSMVSSNAMAVILDEFPHMAGTASSLAGTFRFGIGAIVGALLSMATFTTAWPMLWAMAFCATGSILFYLYASRPRKAAH</sequence>
<dbReference type="CDD" id="cd17320">
    <property type="entry name" value="MFS_MdfA_MDR_like"/>
    <property type="match status" value="1"/>
</dbReference>
<dbReference type="Gene3D" id="1.20.1720.10">
    <property type="entry name" value="Multidrug resistance protein D"/>
    <property type="match status" value="1"/>
</dbReference>
<dbReference type="GO" id="GO:0042910">
    <property type="term" value="F:xenobiotic transmembrane transporter activity"/>
    <property type="evidence" value="ECO:0007669"/>
    <property type="project" value="InterPro"/>
</dbReference>
<evidence type="ECO:0000256" key="7">
    <source>
        <dbReference type="ARBA" id="ARBA00023136"/>
    </source>
</evidence>
<organism evidence="10 11">
    <name type="scientific">Enterobacter cloacae</name>
    <dbReference type="NCBI Taxonomy" id="550"/>
    <lineage>
        <taxon>Bacteria</taxon>
        <taxon>Pseudomonadati</taxon>
        <taxon>Pseudomonadota</taxon>
        <taxon>Gammaproteobacteria</taxon>
        <taxon>Enterobacterales</taxon>
        <taxon>Enterobacteriaceae</taxon>
        <taxon>Enterobacter</taxon>
        <taxon>Enterobacter cloacae complex</taxon>
    </lineage>
</organism>
<feature type="transmembrane region" description="Helical" evidence="8">
    <location>
        <begin position="253"/>
        <end position="272"/>
    </location>
</feature>
<dbReference type="SUPFAM" id="SSF103473">
    <property type="entry name" value="MFS general substrate transporter"/>
    <property type="match status" value="1"/>
</dbReference>
<dbReference type="PROSITE" id="PS50850">
    <property type="entry name" value="MFS"/>
    <property type="match status" value="1"/>
</dbReference>
<dbReference type="AlphaFoldDB" id="A0A330GLZ9"/>
<evidence type="ECO:0000256" key="1">
    <source>
        <dbReference type="ARBA" id="ARBA00004651"/>
    </source>
</evidence>
<keyword evidence="7 8" id="KW-0472">Membrane</keyword>
<evidence type="ECO:0000256" key="6">
    <source>
        <dbReference type="ARBA" id="ARBA00022989"/>
    </source>
</evidence>
<dbReference type="NCBIfam" id="TIGR00710">
    <property type="entry name" value="efflux_Bcr_CflA"/>
    <property type="match status" value="1"/>
</dbReference>
<feature type="transmembrane region" description="Helical" evidence="8">
    <location>
        <begin position="135"/>
        <end position="159"/>
    </location>
</feature>
<dbReference type="GO" id="GO:0015385">
    <property type="term" value="F:sodium:proton antiporter activity"/>
    <property type="evidence" value="ECO:0007669"/>
    <property type="project" value="TreeGrafter"/>
</dbReference>
<dbReference type="InterPro" id="IPR001958">
    <property type="entry name" value="Tet-R_TetA/multi-R_MdtG-like"/>
</dbReference>
<dbReference type="InterPro" id="IPR036259">
    <property type="entry name" value="MFS_trans_sf"/>
</dbReference>
<dbReference type="PANTHER" id="PTHR23502">
    <property type="entry name" value="MAJOR FACILITATOR SUPERFAMILY"/>
    <property type="match status" value="1"/>
</dbReference>
<feature type="transmembrane region" description="Helical" evidence="8">
    <location>
        <begin position="215"/>
        <end position="241"/>
    </location>
</feature>
<feature type="transmembrane region" description="Helical" evidence="8">
    <location>
        <begin position="44"/>
        <end position="65"/>
    </location>
</feature>
<gene>
    <name evidence="10" type="ORF">DP202_00615</name>
</gene>
<dbReference type="Proteomes" id="UP000251576">
    <property type="component" value="Unassembled WGS sequence"/>
</dbReference>
<feature type="transmembrane region" description="Helical" evidence="8">
    <location>
        <begin position="102"/>
        <end position="123"/>
    </location>
</feature>
<name>A0A330GLZ9_ENTCL</name>
<comment type="caution">
    <text evidence="10">The sequence shown here is derived from an EMBL/GenBank/DDBJ whole genome shotgun (WGS) entry which is preliminary data.</text>
</comment>
<keyword evidence="8" id="KW-0997">Cell inner membrane</keyword>
<feature type="transmembrane region" description="Helical" evidence="8">
    <location>
        <begin position="344"/>
        <end position="366"/>
    </location>
</feature>
<dbReference type="NCBIfam" id="TIGR00880">
    <property type="entry name" value="2_A_01_02"/>
    <property type="match status" value="1"/>
</dbReference>
<feature type="transmembrane region" description="Helical" evidence="8">
    <location>
        <begin position="284"/>
        <end position="307"/>
    </location>
</feature>
<feature type="transmembrane region" description="Helical" evidence="8">
    <location>
        <begin position="12"/>
        <end position="32"/>
    </location>
</feature>
<comment type="similarity">
    <text evidence="2 8">Belongs to the major facilitator superfamily. Bcr/CmlA family.</text>
</comment>
<evidence type="ECO:0000256" key="4">
    <source>
        <dbReference type="ARBA" id="ARBA00022475"/>
    </source>
</evidence>
<evidence type="ECO:0000313" key="10">
    <source>
        <dbReference type="EMBL" id="RAZ71985.1"/>
    </source>
</evidence>
<comment type="subcellular location">
    <subcellularLocation>
        <location evidence="8">Cell inner membrane</location>
        <topology evidence="8">Multi-pass membrane protein</topology>
    </subcellularLocation>
    <subcellularLocation>
        <location evidence="1">Cell membrane</location>
        <topology evidence="1">Multi-pass membrane protein</topology>
    </subcellularLocation>
</comment>
<accession>A0A330GLZ9</accession>
<keyword evidence="5 8" id="KW-0812">Transmembrane</keyword>
<feature type="transmembrane region" description="Helical" evidence="8">
    <location>
        <begin position="165"/>
        <end position="185"/>
    </location>
</feature>
<dbReference type="GO" id="GO:1990961">
    <property type="term" value="P:xenobiotic detoxification by transmembrane export across the plasma membrane"/>
    <property type="evidence" value="ECO:0007669"/>
    <property type="project" value="InterPro"/>
</dbReference>
<feature type="transmembrane region" description="Helical" evidence="8">
    <location>
        <begin position="372"/>
        <end position="390"/>
    </location>
</feature>
<dbReference type="InterPro" id="IPR004812">
    <property type="entry name" value="Efflux_drug-R_Bcr/CmlA"/>
</dbReference>
<evidence type="ECO:0000256" key="2">
    <source>
        <dbReference type="ARBA" id="ARBA00006236"/>
    </source>
</evidence>
<evidence type="ECO:0000313" key="11">
    <source>
        <dbReference type="Proteomes" id="UP000251576"/>
    </source>
</evidence>
<dbReference type="Pfam" id="PF07690">
    <property type="entry name" value="MFS_1"/>
    <property type="match status" value="1"/>
</dbReference>
<keyword evidence="4" id="KW-1003">Cell membrane</keyword>
<evidence type="ECO:0000256" key="3">
    <source>
        <dbReference type="ARBA" id="ARBA00022448"/>
    </source>
</evidence>
<proteinExistence type="inferred from homology"/>
<evidence type="ECO:0000259" key="9">
    <source>
        <dbReference type="PROSITE" id="PS50850"/>
    </source>
</evidence>
<feature type="transmembrane region" description="Helical" evidence="8">
    <location>
        <begin position="77"/>
        <end position="96"/>
    </location>
</feature>
<dbReference type="InterPro" id="IPR020846">
    <property type="entry name" value="MFS_dom"/>
</dbReference>
<reference evidence="10 11" key="1">
    <citation type="submission" date="2018-06" db="EMBL/GenBank/DDBJ databases">
        <title>ACT-28, a chromosomally-encoded AmpC with carbapenemase activity from Enterobacter kobei.</title>
        <authorList>
            <person name="Jousset A.B."/>
            <person name="Oueslati S."/>
            <person name="Bernabeu S."/>
            <person name="Takissian J."/>
            <person name="Creton E."/>
            <person name="Vogel A."/>
            <person name="Cotellon G."/>
            <person name="Bonnin R.A."/>
            <person name="Dortet L."/>
            <person name="Naas T."/>
        </authorList>
    </citation>
    <scope>NUCLEOTIDE SEQUENCE [LARGE SCALE GENOMIC DNA]</scope>
    <source>
        <strain evidence="10 11">99B3</strain>
    </source>
</reference>